<sequence>MTNKFLMNFRKRSLGKTFCCTKLYQSTFWCLRRVIKLRPRPFIIQAFVGNKLGTVFTFKDSQTKSIIHKNFMHF</sequence>
<keyword evidence="2" id="KW-1185">Reference proteome</keyword>
<protein>
    <submittedName>
        <fullName evidence="1">Uncharacterized protein</fullName>
    </submittedName>
</protein>
<accession>A0A0V1M7L1</accession>
<evidence type="ECO:0000313" key="2">
    <source>
        <dbReference type="Proteomes" id="UP000054843"/>
    </source>
</evidence>
<dbReference type="Proteomes" id="UP000054843">
    <property type="component" value="Unassembled WGS sequence"/>
</dbReference>
<organism evidence="1 2">
    <name type="scientific">Trichinella papuae</name>
    <dbReference type="NCBI Taxonomy" id="268474"/>
    <lineage>
        <taxon>Eukaryota</taxon>
        <taxon>Metazoa</taxon>
        <taxon>Ecdysozoa</taxon>
        <taxon>Nematoda</taxon>
        <taxon>Enoplea</taxon>
        <taxon>Dorylaimia</taxon>
        <taxon>Trichinellida</taxon>
        <taxon>Trichinellidae</taxon>
        <taxon>Trichinella</taxon>
    </lineage>
</organism>
<name>A0A0V1M7L1_9BILA</name>
<dbReference type="EMBL" id="JYDO01000190">
    <property type="protein sequence ID" value="KRZ67651.1"/>
    <property type="molecule type" value="Genomic_DNA"/>
</dbReference>
<proteinExistence type="predicted"/>
<gene>
    <name evidence="1" type="ORF">T10_2944</name>
</gene>
<dbReference type="AlphaFoldDB" id="A0A0V1M7L1"/>
<comment type="caution">
    <text evidence="1">The sequence shown here is derived from an EMBL/GenBank/DDBJ whole genome shotgun (WGS) entry which is preliminary data.</text>
</comment>
<evidence type="ECO:0000313" key="1">
    <source>
        <dbReference type="EMBL" id="KRZ67651.1"/>
    </source>
</evidence>
<reference evidence="1 2" key="1">
    <citation type="submission" date="2015-01" db="EMBL/GenBank/DDBJ databases">
        <title>Evolution of Trichinella species and genotypes.</title>
        <authorList>
            <person name="Korhonen P.K."/>
            <person name="Edoardo P."/>
            <person name="Giuseppe L.R."/>
            <person name="Gasser R.B."/>
        </authorList>
    </citation>
    <scope>NUCLEOTIDE SEQUENCE [LARGE SCALE GENOMIC DNA]</scope>
    <source>
        <strain evidence="1">ISS1980</strain>
    </source>
</reference>